<dbReference type="PANTHER" id="PTHR11403:SF6">
    <property type="entry name" value="NITRIC OXIDE REDUCTASE SUBUNIT E"/>
    <property type="match status" value="1"/>
</dbReference>
<comment type="subcellular location">
    <subcellularLocation>
        <location evidence="7">Cell membrane</location>
        <topology evidence="7">Multi-pass membrane protein</topology>
    </subcellularLocation>
    <subcellularLocation>
        <location evidence="1">Membrane</location>
        <topology evidence="1">Multi-pass membrane protein</topology>
    </subcellularLocation>
</comment>
<dbReference type="GO" id="GO:0019646">
    <property type="term" value="P:aerobic electron transport chain"/>
    <property type="evidence" value="ECO:0007669"/>
    <property type="project" value="InterPro"/>
</dbReference>
<comment type="caution">
    <text evidence="10">The sequence shown here is derived from an EMBL/GenBank/DDBJ whole genome shotgun (WGS) entry which is preliminary data.</text>
</comment>
<dbReference type="PANTHER" id="PTHR11403">
    <property type="entry name" value="CYTOCHROME C OXIDASE SUBUNIT III"/>
    <property type="match status" value="1"/>
</dbReference>
<feature type="transmembrane region" description="Helical" evidence="8">
    <location>
        <begin position="38"/>
        <end position="58"/>
    </location>
</feature>
<dbReference type="InterPro" id="IPR024791">
    <property type="entry name" value="Cyt_c/ubiquinol_Oxase_su3"/>
</dbReference>
<dbReference type="EMBL" id="VMNX01000003">
    <property type="protein sequence ID" value="MPY47503.1"/>
    <property type="molecule type" value="Genomic_DNA"/>
</dbReference>
<organism evidence="10 11">
    <name type="scientific">Streptomyces acidicola</name>
    <dbReference type="NCBI Taxonomy" id="2596892"/>
    <lineage>
        <taxon>Bacteria</taxon>
        <taxon>Bacillati</taxon>
        <taxon>Actinomycetota</taxon>
        <taxon>Actinomycetes</taxon>
        <taxon>Kitasatosporales</taxon>
        <taxon>Streptomycetaceae</taxon>
        <taxon>Streptomyces</taxon>
    </lineage>
</organism>
<evidence type="ECO:0000256" key="1">
    <source>
        <dbReference type="ARBA" id="ARBA00004141"/>
    </source>
</evidence>
<feature type="transmembrane region" description="Helical" evidence="8">
    <location>
        <begin position="194"/>
        <end position="213"/>
    </location>
</feature>
<proteinExistence type="inferred from homology"/>
<feature type="transmembrane region" description="Helical" evidence="8">
    <location>
        <begin position="147"/>
        <end position="173"/>
    </location>
</feature>
<evidence type="ECO:0000259" key="9">
    <source>
        <dbReference type="PROSITE" id="PS50253"/>
    </source>
</evidence>
<dbReference type="AlphaFoldDB" id="A0A5N8WJ69"/>
<keyword evidence="5 8" id="KW-0472">Membrane</keyword>
<evidence type="ECO:0000256" key="6">
    <source>
        <dbReference type="ARBA" id="ARBA00031400"/>
    </source>
</evidence>
<dbReference type="InterPro" id="IPR000298">
    <property type="entry name" value="Cyt_c_oxidase-like_su3"/>
</dbReference>
<feature type="transmembrane region" description="Helical" evidence="8">
    <location>
        <begin position="78"/>
        <end position="99"/>
    </location>
</feature>
<dbReference type="PROSITE" id="PS50253">
    <property type="entry name" value="COX3"/>
    <property type="match status" value="1"/>
</dbReference>
<dbReference type="GO" id="GO:0004129">
    <property type="term" value="F:cytochrome-c oxidase activity"/>
    <property type="evidence" value="ECO:0007669"/>
    <property type="project" value="InterPro"/>
</dbReference>
<evidence type="ECO:0000313" key="10">
    <source>
        <dbReference type="EMBL" id="MPY47503.1"/>
    </source>
</evidence>
<dbReference type="Pfam" id="PF00510">
    <property type="entry name" value="COX3"/>
    <property type="match status" value="1"/>
</dbReference>
<dbReference type="GO" id="GO:0005886">
    <property type="term" value="C:plasma membrane"/>
    <property type="evidence" value="ECO:0007669"/>
    <property type="project" value="UniProtKB-SubCell"/>
</dbReference>
<reference evidence="10 11" key="1">
    <citation type="submission" date="2019-09" db="EMBL/GenBank/DDBJ databases">
        <authorList>
            <person name="Duangmal K."/>
            <person name="Teo W.F.A."/>
            <person name="Lipun K."/>
        </authorList>
    </citation>
    <scope>NUCLEOTIDE SEQUENCE [LARGE SCALE GENOMIC DNA]</scope>
    <source>
        <strain evidence="10 11">K1PN6</strain>
    </source>
</reference>
<dbReference type="InterPro" id="IPR035973">
    <property type="entry name" value="Cyt_c_oxidase_su3-like_sf"/>
</dbReference>
<evidence type="ECO:0000256" key="2">
    <source>
        <dbReference type="ARBA" id="ARBA00010581"/>
    </source>
</evidence>
<evidence type="ECO:0000256" key="7">
    <source>
        <dbReference type="RuleBase" id="RU003376"/>
    </source>
</evidence>
<sequence length="214" mass="23916">MTDDVRRSADLFVDPFSALPREAPVERPPGRFKVPGEAGIWVFIFGDLLLFSLFFGVLVHERSRDPELYELGRSGLNLSFGAMNTLLLLTGSLFVVRGLEALRRGDSKRGARMILATMACGLCFVIDKCVEYATEVGAGHTPSSNSFYMYYFVFTGIHLLHLLLGMAALAIMYRLARAPRTTAGNLRLLEAGACYWHLVDVLWIVLFALLYLMR</sequence>
<evidence type="ECO:0000256" key="8">
    <source>
        <dbReference type="SAM" id="Phobius"/>
    </source>
</evidence>
<comment type="similarity">
    <text evidence="2 7">Belongs to the cytochrome c oxidase subunit 3 family.</text>
</comment>
<evidence type="ECO:0000313" key="11">
    <source>
        <dbReference type="Proteomes" id="UP000373149"/>
    </source>
</evidence>
<accession>A0A5N8WJ69</accession>
<keyword evidence="3 7" id="KW-0812">Transmembrane</keyword>
<feature type="transmembrane region" description="Helical" evidence="8">
    <location>
        <begin position="111"/>
        <end position="127"/>
    </location>
</feature>
<gene>
    <name evidence="10" type="ORF">FPZ41_02385</name>
</gene>
<dbReference type="Gene3D" id="1.20.120.80">
    <property type="entry name" value="Cytochrome c oxidase, subunit III, four-helix bundle"/>
    <property type="match status" value="1"/>
</dbReference>
<evidence type="ECO:0000256" key="5">
    <source>
        <dbReference type="ARBA" id="ARBA00023136"/>
    </source>
</evidence>
<name>A0A5N8WJ69_9ACTN</name>
<keyword evidence="11" id="KW-1185">Reference proteome</keyword>
<evidence type="ECO:0000256" key="3">
    <source>
        <dbReference type="ARBA" id="ARBA00022692"/>
    </source>
</evidence>
<protein>
    <recommendedName>
        <fullName evidence="6">Cytochrome aa3 subunit 3</fullName>
    </recommendedName>
</protein>
<keyword evidence="4 8" id="KW-1133">Transmembrane helix</keyword>
<feature type="domain" description="Heme-copper oxidase subunit III family profile" evidence="9">
    <location>
        <begin position="39"/>
        <end position="214"/>
    </location>
</feature>
<dbReference type="RefSeq" id="WP_152858495.1">
    <property type="nucleotide sequence ID" value="NZ_VMNX01000003.1"/>
</dbReference>
<dbReference type="SUPFAM" id="SSF81452">
    <property type="entry name" value="Cytochrome c oxidase subunit III-like"/>
    <property type="match status" value="1"/>
</dbReference>
<evidence type="ECO:0000256" key="4">
    <source>
        <dbReference type="ARBA" id="ARBA00022989"/>
    </source>
</evidence>
<dbReference type="InterPro" id="IPR013833">
    <property type="entry name" value="Cyt_c_oxidase_su3_a-hlx"/>
</dbReference>
<dbReference type="Proteomes" id="UP000373149">
    <property type="component" value="Unassembled WGS sequence"/>
</dbReference>